<feature type="transmembrane region" description="Helical" evidence="6">
    <location>
        <begin position="155"/>
        <end position="182"/>
    </location>
</feature>
<keyword evidence="9" id="KW-1185">Reference proteome</keyword>
<dbReference type="RefSeq" id="WP_021246184.1">
    <property type="nucleotide sequence ID" value="NZ_JACIIY010000036.1"/>
</dbReference>
<keyword evidence="4 6" id="KW-1133">Transmembrane helix</keyword>
<dbReference type="SUPFAM" id="SSF103473">
    <property type="entry name" value="MFS general substrate transporter"/>
    <property type="match status" value="1"/>
</dbReference>
<dbReference type="Pfam" id="PF07690">
    <property type="entry name" value="MFS_1"/>
    <property type="match status" value="1"/>
</dbReference>
<feature type="transmembrane region" description="Helical" evidence="6">
    <location>
        <begin position="12"/>
        <end position="31"/>
    </location>
</feature>
<reference evidence="8 9" key="1">
    <citation type="journal article" date="2015" name="Stand. Genomic Sci.">
        <title>Genomic Encyclopedia of Bacterial and Archaeal Type Strains, Phase III: the genomes of soil and plant-associated and newly described type strains.</title>
        <authorList>
            <person name="Whitman W.B."/>
            <person name="Woyke T."/>
            <person name="Klenk H.P."/>
            <person name="Zhou Y."/>
            <person name="Lilburn T.G."/>
            <person name="Beck B.J."/>
            <person name="De Vos P."/>
            <person name="Vandamme P."/>
            <person name="Eisen J.A."/>
            <person name="Garrity G."/>
            <person name="Hugenholtz P."/>
            <person name="Kyrpides N.C."/>
        </authorList>
    </citation>
    <scope>NUCLEOTIDE SEQUENCE [LARGE SCALE GENOMIC DNA]</scope>
    <source>
        <strain evidence="8 9">CGMCC 1.7748</strain>
    </source>
</reference>
<name>A0A562K7M1_SPHWJ</name>
<keyword evidence="5 6" id="KW-0472">Membrane</keyword>
<protein>
    <submittedName>
        <fullName evidence="8">Sugar phosphate permease</fullName>
    </submittedName>
</protein>
<dbReference type="Gene3D" id="1.20.1250.20">
    <property type="entry name" value="MFS general substrate transporter like domains"/>
    <property type="match status" value="2"/>
</dbReference>
<organism evidence="8 9">
    <name type="scientific">Sphingobium wenxiniae (strain DSM 21828 / CGMCC 1.7748 / JZ-1)</name>
    <dbReference type="NCBI Taxonomy" id="595605"/>
    <lineage>
        <taxon>Bacteria</taxon>
        <taxon>Pseudomonadati</taxon>
        <taxon>Pseudomonadota</taxon>
        <taxon>Alphaproteobacteria</taxon>
        <taxon>Sphingomonadales</taxon>
        <taxon>Sphingomonadaceae</taxon>
        <taxon>Sphingobium</taxon>
    </lineage>
</organism>
<evidence type="ECO:0000256" key="4">
    <source>
        <dbReference type="ARBA" id="ARBA00022989"/>
    </source>
</evidence>
<feature type="transmembrane region" description="Helical" evidence="6">
    <location>
        <begin position="276"/>
        <end position="296"/>
    </location>
</feature>
<evidence type="ECO:0000259" key="7">
    <source>
        <dbReference type="PROSITE" id="PS50850"/>
    </source>
</evidence>
<keyword evidence="2" id="KW-0813">Transport</keyword>
<feature type="transmembrane region" description="Helical" evidence="6">
    <location>
        <begin position="372"/>
        <end position="392"/>
    </location>
</feature>
<dbReference type="AlphaFoldDB" id="A0A562K7M1"/>
<accession>A0A562K7M1</accession>
<dbReference type="GO" id="GO:0016020">
    <property type="term" value="C:membrane"/>
    <property type="evidence" value="ECO:0007669"/>
    <property type="project" value="UniProtKB-SubCell"/>
</dbReference>
<feature type="transmembrane region" description="Helical" evidence="6">
    <location>
        <begin position="113"/>
        <end position="134"/>
    </location>
</feature>
<feature type="domain" description="Major facilitator superfamily (MFS) profile" evidence="7">
    <location>
        <begin position="21"/>
        <end position="430"/>
    </location>
</feature>
<feature type="transmembrane region" description="Helical" evidence="6">
    <location>
        <begin position="188"/>
        <end position="209"/>
    </location>
</feature>
<evidence type="ECO:0000256" key="2">
    <source>
        <dbReference type="ARBA" id="ARBA00022448"/>
    </source>
</evidence>
<dbReference type="EMBL" id="VLKK01000016">
    <property type="protein sequence ID" value="TWH91441.1"/>
    <property type="molecule type" value="Genomic_DNA"/>
</dbReference>
<dbReference type="InterPro" id="IPR036259">
    <property type="entry name" value="MFS_trans_sf"/>
</dbReference>
<feature type="transmembrane region" description="Helical" evidence="6">
    <location>
        <begin position="87"/>
        <end position="107"/>
    </location>
</feature>
<dbReference type="PANTHER" id="PTHR23505">
    <property type="entry name" value="SPINSTER"/>
    <property type="match status" value="1"/>
</dbReference>
<dbReference type="PANTHER" id="PTHR23505:SF79">
    <property type="entry name" value="PROTEIN SPINSTER"/>
    <property type="match status" value="1"/>
</dbReference>
<feature type="transmembrane region" description="Helical" evidence="6">
    <location>
        <begin position="63"/>
        <end position="80"/>
    </location>
</feature>
<dbReference type="InterPro" id="IPR011701">
    <property type="entry name" value="MFS"/>
</dbReference>
<evidence type="ECO:0000256" key="6">
    <source>
        <dbReference type="SAM" id="Phobius"/>
    </source>
</evidence>
<feature type="transmembrane region" description="Helical" evidence="6">
    <location>
        <begin position="336"/>
        <end position="360"/>
    </location>
</feature>
<sequence>MASQSEATTPAYPAARIGWMAVLIFFLLYVLSFLDRQILNLLVGPIKASLGITDFQMSLLQGPSFALFYALFGLPIGWLVDRVSRRHVIFAGVMIWAAAASLSGLASRFWHLLIGRIAVGAGEAALAPAAYSLLSDLFPRERLAFPMSVMGAGSAGGAALSLFLGGILIAAMPSGFITVPILGTIASWQAVLLLTGLPGFLLAPLVFLVPDRRTRKSCSKLNTTSPQSLTPLFRRWKLYSGHFIGFGTVSLCGYAMGAWFPTFLIRVHGWDTGSAAYAAGLVQFAGVPGGMILGLFADRWFRKGRHDAHFRIFAICLLVMTALVTLAMQLSYMPAVIVLIFLQYMLGAFTGTAAAALQIATLPDLRGRVSAAYLLVFNLIGLGLGPVAVAFFTDYVFKDEMRVGASLAATFISFAPLGALMLLMAGRDMRGIMREAIQGGLKPEA</sequence>
<evidence type="ECO:0000313" key="8">
    <source>
        <dbReference type="EMBL" id="TWH91441.1"/>
    </source>
</evidence>
<feature type="transmembrane region" description="Helical" evidence="6">
    <location>
        <begin position="243"/>
        <end position="264"/>
    </location>
</feature>
<dbReference type="InterPro" id="IPR020846">
    <property type="entry name" value="MFS_dom"/>
</dbReference>
<comment type="subcellular location">
    <subcellularLocation>
        <location evidence="1">Membrane</location>
        <topology evidence="1">Multi-pass membrane protein</topology>
    </subcellularLocation>
</comment>
<dbReference type="PROSITE" id="PS50850">
    <property type="entry name" value="MFS"/>
    <property type="match status" value="1"/>
</dbReference>
<keyword evidence="3 6" id="KW-0812">Transmembrane</keyword>
<evidence type="ECO:0000256" key="1">
    <source>
        <dbReference type="ARBA" id="ARBA00004141"/>
    </source>
</evidence>
<evidence type="ECO:0000313" key="9">
    <source>
        <dbReference type="Proteomes" id="UP000316624"/>
    </source>
</evidence>
<feature type="transmembrane region" description="Helical" evidence="6">
    <location>
        <begin position="308"/>
        <end position="330"/>
    </location>
</feature>
<feature type="transmembrane region" description="Helical" evidence="6">
    <location>
        <begin position="404"/>
        <end position="425"/>
    </location>
</feature>
<comment type="caution">
    <text evidence="8">The sequence shown here is derived from an EMBL/GenBank/DDBJ whole genome shotgun (WGS) entry which is preliminary data.</text>
</comment>
<dbReference type="InterPro" id="IPR044770">
    <property type="entry name" value="MFS_spinster-like"/>
</dbReference>
<evidence type="ECO:0000256" key="3">
    <source>
        <dbReference type="ARBA" id="ARBA00022692"/>
    </source>
</evidence>
<proteinExistence type="predicted"/>
<evidence type="ECO:0000256" key="5">
    <source>
        <dbReference type="ARBA" id="ARBA00023136"/>
    </source>
</evidence>
<dbReference type="GO" id="GO:0022857">
    <property type="term" value="F:transmembrane transporter activity"/>
    <property type="evidence" value="ECO:0007669"/>
    <property type="project" value="InterPro"/>
</dbReference>
<dbReference type="Proteomes" id="UP000316624">
    <property type="component" value="Unassembled WGS sequence"/>
</dbReference>
<gene>
    <name evidence="8" type="ORF">IQ35_03255</name>
</gene>